<protein>
    <submittedName>
        <fullName evidence="1">Uncharacterized protein</fullName>
    </submittedName>
</protein>
<proteinExistence type="predicted"/>
<organism evidence="1 2">
    <name type="scientific">Chiloscyllium punctatum</name>
    <name type="common">Brownbanded bambooshark</name>
    <name type="synonym">Hemiscyllium punctatum</name>
    <dbReference type="NCBI Taxonomy" id="137246"/>
    <lineage>
        <taxon>Eukaryota</taxon>
        <taxon>Metazoa</taxon>
        <taxon>Chordata</taxon>
        <taxon>Craniata</taxon>
        <taxon>Vertebrata</taxon>
        <taxon>Chondrichthyes</taxon>
        <taxon>Elasmobranchii</taxon>
        <taxon>Galeomorphii</taxon>
        <taxon>Galeoidea</taxon>
        <taxon>Orectolobiformes</taxon>
        <taxon>Hemiscylliidae</taxon>
        <taxon>Chiloscyllium</taxon>
    </lineage>
</organism>
<dbReference type="AlphaFoldDB" id="A0A401SH23"/>
<gene>
    <name evidence="1" type="ORF">chiPu_0008098</name>
</gene>
<name>A0A401SH23_CHIPU</name>
<evidence type="ECO:0000313" key="2">
    <source>
        <dbReference type="Proteomes" id="UP000287033"/>
    </source>
</evidence>
<reference evidence="1 2" key="1">
    <citation type="journal article" date="2018" name="Nat. Ecol. Evol.">
        <title>Shark genomes provide insights into elasmobranch evolution and the origin of vertebrates.</title>
        <authorList>
            <person name="Hara Y"/>
            <person name="Yamaguchi K"/>
            <person name="Onimaru K"/>
            <person name="Kadota M"/>
            <person name="Koyanagi M"/>
            <person name="Keeley SD"/>
            <person name="Tatsumi K"/>
            <person name="Tanaka K"/>
            <person name="Motone F"/>
            <person name="Kageyama Y"/>
            <person name="Nozu R"/>
            <person name="Adachi N"/>
            <person name="Nishimura O"/>
            <person name="Nakagawa R"/>
            <person name="Tanegashima C"/>
            <person name="Kiyatake I"/>
            <person name="Matsumoto R"/>
            <person name="Murakumo K"/>
            <person name="Nishida K"/>
            <person name="Terakita A"/>
            <person name="Kuratani S"/>
            <person name="Sato K"/>
            <person name="Hyodo S Kuraku.S."/>
        </authorList>
    </citation>
    <scope>NUCLEOTIDE SEQUENCE [LARGE SCALE GENOMIC DNA]</scope>
</reference>
<accession>A0A401SH23</accession>
<keyword evidence="2" id="KW-1185">Reference proteome</keyword>
<evidence type="ECO:0000313" key="1">
    <source>
        <dbReference type="EMBL" id="GCC29655.1"/>
    </source>
</evidence>
<dbReference type="Proteomes" id="UP000287033">
    <property type="component" value="Unassembled WGS sequence"/>
</dbReference>
<dbReference type="EMBL" id="BEZZ01000262">
    <property type="protein sequence ID" value="GCC29655.1"/>
    <property type="molecule type" value="Genomic_DNA"/>
</dbReference>
<comment type="caution">
    <text evidence="1">The sequence shown here is derived from an EMBL/GenBank/DDBJ whole genome shotgun (WGS) entry which is preliminary data.</text>
</comment>
<sequence>MIARLSDKPLARGEMMKIKLTLLYGLIITGIDAQAVYPCDIEQPETGTEKNRQPVRCLSLKSMLKVK</sequence>